<dbReference type="InterPro" id="IPR031350">
    <property type="entry name" value="Goodbye_dom"/>
</dbReference>
<evidence type="ECO:0000256" key="1">
    <source>
        <dbReference type="ARBA" id="ARBA00022737"/>
    </source>
</evidence>
<gene>
    <name evidence="6" type="ORF">DFH94DRAFT_856942</name>
</gene>
<name>A0A9P5MLR6_9AGAM</name>
<dbReference type="PRINTS" id="PR01415">
    <property type="entry name" value="ANKYRIN"/>
</dbReference>
<dbReference type="InterPro" id="IPR027417">
    <property type="entry name" value="P-loop_NTPase"/>
</dbReference>
<feature type="repeat" description="ANK" evidence="2">
    <location>
        <begin position="983"/>
        <end position="1025"/>
    </location>
</feature>
<dbReference type="InterPro" id="IPR054471">
    <property type="entry name" value="GPIID_WHD"/>
</dbReference>
<dbReference type="InterPro" id="IPR002110">
    <property type="entry name" value="Ankyrin_rpt"/>
</dbReference>
<evidence type="ECO:0000259" key="5">
    <source>
        <dbReference type="Pfam" id="PF24883"/>
    </source>
</evidence>
<keyword evidence="2" id="KW-0040">ANK repeat</keyword>
<organism evidence="6 7">
    <name type="scientific">Russula ochroleuca</name>
    <dbReference type="NCBI Taxonomy" id="152965"/>
    <lineage>
        <taxon>Eukaryota</taxon>
        <taxon>Fungi</taxon>
        <taxon>Dikarya</taxon>
        <taxon>Basidiomycota</taxon>
        <taxon>Agaricomycotina</taxon>
        <taxon>Agaricomycetes</taxon>
        <taxon>Russulales</taxon>
        <taxon>Russulaceae</taxon>
        <taxon>Russula</taxon>
    </lineage>
</organism>
<feature type="repeat" description="ANK" evidence="2">
    <location>
        <begin position="950"/>
        <end position="982"/>
    </location>
</feature>
<accession>A0A9P5MLR6</accession>
<evidence type="ECO:0000259" key="3">
    <source>
        <dbReference type="Pfam" id="PF17109"/>
    </source>
</evidence>
<feature type="domain" description="Fungal STAND N-terminal Goodbye" evidence="3">
    <location>
        <begin position="22"/>
        <end position="146"/>
    </location>
</feature>
<evidence type="ECO:0008006" key="8">
    <source>
        <dbReference type="Google" id="ProtNLM"/>
    </source>
</evidence>
<dbReference type="SUPFAM" id="SSF52540">
    <property type="entry name" value="P-loop containing nucleoside triphosphate hydrolases"/>
    <property type="match status" value="1"/>
</dbReference>
<dbReference type="Gene3D" id="1.25.40.20">
    <property type="entry name" value="Ankyrin repeat-containing domain"/>
    <property type="match status" value="2"/>
</dbReference>
<proteinExistence type="predicted"/>
<reference evidence="6" key="2">
    <citation type="journal article" date="2020" name="Nat. Commun.">
        <title>Large-scale genome sequencing of mycorrhizal fungi provides insights into the early evolution of symbiotic traits.</title>
        <authorList>
            <person name="Miyauchi S."/>
            <person name="Kiss E."/>
            <person name="Kuo A."/>
            <person name="Drula E."/>
            <person name="Kohler A."/>
            <person name="Sanchez-Garcia M."/>
            <person name="Morin E."/>
            <person name="Andreopoulos B."/>
            <person name="Barry K.W."/>
            <person name="Bonito G."/>
            <person name="Buee M."/>
            <person name="Carver A."/>
            <person name="Chen C."/>
            <person name="Cichocki N."/>
            <person name="Clum A."/>
            <person name="Culley D."/>
            <person name="Crous P.W."/>
            <person name="Fauchery L."/>
            <person name="Girlanda M."/>
            <person name="Hayes R.D."/>
            <person name="Keri Z."/>
            <person name="LaButti K."/>
            <person name="Lipzen A."/>
            <person name="Lombard V."/>
            <person name="Magnuson J."/>
            <person name="Maillard F."/>
            <person name="Murat C."/>
            <person name="Nolan M."/>
            <person name="Ohm R.A."/>
            <person name="Pangilinan J."/>
            <person name="Pereira M.F."/>
            <person name="Perotto S."/>
            <person name="Peter M."/>
            <person name="Pfister S."/>
            <person name="Riley R."/>
            <person name="Sitrit Y."/>
            <person name="Stielow J.B."/>
            <person name="Szollosi G."/>
            <person name="Zifcakova L."/>
            <person name="Stursova M."/>
            <person name="Spatafora J.W."/>
            <person name="Tedersoo L."/>
            <person name="Vaario L.M."/>
            <person name="Yamada A."/>
            <person name="Yan M."/>
            <person name="Wang P."/>
            <person name="Xu J."/>
            <person name="Bruns T."/>
            <person name="Baldrian P."/>
            <person name="Vilgalys R."/>
            <person name="Dunand C."/>
            <person name="Henrissat B."/>
            <person name="Grigoriev I.V."/>
            <person name="Hibbett D."/>
            <person name="Nagy L.G."/>
            <person name="Martin F.M."/>
        </authorList>
    </citation>
    <scope>NUCLEOTIDE SEQUENCE</scope>
    <source>
        <strain evidence="6">Prilba</strain>
    </source>
</reference>
<dbReference type="InterPro" id="IPR056884">
    <property type="entry name" value="NPHP3-like_N"/>
</dbReference>
<dbReference type="SMART" id="SM00248">
    <property type="entry name" value="ANK"/>
    <property type="match status" value="6"/>
</dbReference>
<dbReference type="InterPro" id="IPR036770">
    <property type="entry name" value="Ankyrin_rpt-contain_sf"/>
</dbReference>
<dbReference type="Pfam" id="PF22939">
    <property type="entry name" value="WHD_GPIID"/>
    <property type="match status" value="1"/>
</dbReference>
<evidence type="ECO:0000313" key="6">
    <source>
        <dbReference type="EMBL" id="KAF8468608.1"/>
    </source>
</evidence>
<sequence>MSQTHPTASSSSSSSSNFQLIFNNALKRYKKHTKNDLCEHPLAAQFQSCDSPSAILLVLQEQIQGLDQSWSTDERWTKWLDPTVNVLYAFSNTLGSGVRLLFSPASVIFAGVGVLLSTAKDVRASQDTLVDIFEWIEMFFRHLEIYTEVQPSVEMMDIITQIVVEVLSILRIATKEIKQEKYGKKLIGRTDIEDALKRLDKLTYEEARMATAENLKAMHAVGESVRGVTDRVVAIDNRVAEVGDRVVGVDNRVAGVGDRVASVEDKVRVVDDRVAEVIHVRNEAKVAMQQTATNVDQVKVVTQQTTVDMDQVKVATQQTAVDLDQVKVAMQQTAVDIDQVKVAAQQTAIDIDRVKVATHQTTIDMDQVKWKQLRESVYKWLSPPDPSTNHNIACDTDHKKTASWFFQGSIFQEWKSTGSLLWIHRKSGSGKSILCSTVIQDIQVMYKAGNASMAYFYFDFRDTNKQCLCDLVSSLLTQLSASSGPCCNILSDLYLGHDKGKNQPSDGNLAKCLKDMLMLPAADQCPTYLIIDAVDESPNTSGIPSPRERVLQLVKELIELQHPNLRICVTSHPEIDIRAVLEPLTPRRVSLHDQSGQKKDIEDYVKSVVYSNSEPIMRRWRTEDKELVVEVLSKRADGMFQWIFCQLETLRHCLPLSVRRMLDELPESLDETYERILREIKKPNRDHARRLLQCLVAAIRPLRVSELAEVLTVDFDDDEGIPKLKPNWRWADQEQALLTSCSSLIAIIDTYESRVVQFSHFSVKEFLTSDRLGTSSGDTSRYHIVLEPAHTILAQACLSVLLRLDDLAEQSVVRFSSPLGAYAPVHWVAHARDDKVSPCLRKAMEYLFDLDKPYFEAWLQLHDIDTRPPSNSTFYHFAPLSKSGGTPLYYAALCGFQDLVEHLTVNYPKQVNATGGYHVTPLVAALAKGHLQTAKFLSDSGAHPNVRGFSEKTPLLSAAYYGDFEMVQVLLQYKADANARDERGYTPLHLVSYDDLFKDLNIGPSLSNVARLLLEHGADINARSNDHSTPLHLAAGFGRVEVVHMLLKHDANVGKKDDDGRTALQVASDRGHDEIVKLLSEHRAR</sequence>
<keyword evidence="1" id="KW-0677">Repeat</keyword>
<reference evidence="6" key="1">
    <citation type="submission" date="2019-10" db="EMBL/GenBank/DDBJ databases">
        <authorList>
            <consortium name="DOE Joint Genome Institute"/>
            <person name="Kuo A."/>
            <person name="Miyauchi S."/>
            <person name="Kiss E."/>
            <person name="Drula E."/>
            <person name="Kohler A."/>
            <person name="Sanchez-Garcia M."/>
            <person name="Andreopoulos B."/>
            <person name="Barry K.W."/>
            <person name="Bonito G."/>
            <person name="Buee M."/>
            <person name="Carver A."/>
            <person name="Chen C."/>
            <person name="Cichocki N."/>
            <person name="Clum A."/>
            <person name="Culley D."/>
            <person name="Crous P.W."/>
            <person name="Fauchery L."/>
            <person name="Girlanda M."/>
            <person name="Hayes R."/>
            <person name="Keri Z."/>
            <person name="LaButti K."/>
            <person name="Lipzen A."/>
            <person name="Lombard V."/>
            <person name="Magnuson J."/>
            <person name="Maillard F."/>
            <person name="Morin E."/>
            <person name="Murat C."/>
            <person name="Nolan M."/>
            <person name="Ohm R."/>
            <person name="Pangilinan J."/>
            <person name="Pereira M."/>
            <person name="Perotto S."/>
            <person name="Peter M."/>
            <person name="Riley R."/>
            <person name="Sitrit Y."/>
            <person name="Stielow B."/>
            <person name="Szollosi G."/>
            <person name="Zifcakova L."/>
            <person name="Stursova M."/>
            <person name="Spatafora J.W."/>
            <person name="Tedersoo L."/>
            <person name="Vaario L.-M."/>
            <person name="Yamada A."/>
            <person name="Yan M."/>
            <person name="Wang P."/>
            <person name="Xu J."/>
            <person name="Bruns T."/>
            <person name="Baldrian P."/>
            <person name="Vilgalys R."/>
            <person name="Henrissat B."/>
            <person name="Grigoriev I.V."/>
            <person name="Hibbett D."/>
            <person name="Nagy L.G."/>
            <person name="Martin F.M."/>
        </authorList>
    </citation>
    <scope>NUCLEOTIDE SEQUENCE</scope>
    <source>
        <strain evidence="6">Prilba</strain>
    </source>
</reference>
<evidence type="ECO:0000313" key="7">
    <source>
        <dbReference type="Proteomes" id="UP000759537"/>
    </source>
</evidence>
<keyword evidence="7" id="KW-1185">Reference proteome</keyword>
<comment type="caution">
    <text evidence="6">The sequence shown here is derived from an EMBL/GenBank/DDBJ whole genome shotgun (WGS) entry which is preliminary data.</text>
</comment>
<dbReference type="PANTHER" id="PTHR10039">
    <property type="entry name" value="AMELOGENIN"/>
    <property type="match status" value="1"/>
</dbReference>
<dbReference type="PROSITE" id="PS50297">
    <property type="entry name" value="ANK_REP_REGION"/>
    <property type="match status" value="4"/>
</dbReference>
<feature type="domain" description="Nephrocystin 3-like N-terminal" evidence="5">
    <location>
        <begin position="401"/>
        <end position="571"/>
    </location>
</feature>
<evidence type="ECO:0000259" key="4">
    <source>
        <dbReference type="Pfam" id="PF22939"/>
    </source>
</evidence>
<dbReference type="Pfam" id="PF13857">
    <property type="entry name" value="Ank_5"/>
    <property type="match status" value="1"/>
</dbReference>
<dbReference type="Gene3D" id="3.40.50.300">
    <property type="entry name" value="P-loop containing nucleotide triphosphate hydrolases"/>
    <property type="match status" value="1"/>
</dbReference>
<protein>
    <recommendedName>
        <fullName evidence="8">NACHT domain-containing protein</fullName>
    </recommendedName>
</protein>
<feature type="domain" description="GPI inositol-deacylase winged helix" evidence="4">
    <location>
        <begin position="684"/>
        <end position="772"/>
    </location>
</feature>
<dbReference type="Pfam" id="PF12796">
    <property type="entry name" value="Ank_2"/>
    <property type="match status" value="1"/>
</dbReference>
<dbReference type="Gene3D" id="1.20.5.170">
    <property type="match status" value="1"/>
</dbReference>
<dbReference type="PANTHER" id="PTHR10039:SF16">
    <property type="entry name" value="GPI INOSITOL-DEACYLASE"/>
    <property type="match status" value="1"/>
</dbReference>
<dbReference type="AlphaFoldDB" id="A0A9P5MLR6"/>
<dbReference type="OrthoDB" id="194358at2759"/>
<dbReference type="PROSITE" id="PS50088">
    <property type="entry name" value="ANK_REPEAT"/>
    <property type="match status" value="4"/>
</dbReference>
<dbReference type="Pfam" id="PF24883">
    <property type="entry name" value="NPHP3_N"/>
    <property type="match status" value="1"/>
</dbReference>
<dbReference type="SUPFAM" id="SSF48403">
    <property type="entry name" value="Ankyrin repeat"/>
    <property type="match status" value="1"/>
</dbReference>
<feature type="repeat" description="ANK" evidence="2">
    <location>
        <begin position="1026"/>
        <end position="1058"/>
    </location>
</feature>
<feature type="repeat" description="ANK" evidence="2">
    <location>
        <begin position="1059"/>
        <end position="1085"/>
    </location>
</feature>
<evidence type="ECO:0000256" key="2">
    <source>
        <dbReference type="PROSITE-ProRule" id="PRU00023"/>
    </source>
</evidence>
<dbReference type="Proteomes" id="UP000759537">
    <property type="component" value="Unassembled WGS sequence"/>
</dbReference>
<dbReference type="EMBL" id="WHVB01000031">
    <property type="protein sequence ID" value="KAF8468608.1"/>
    <property type="molecule type" value="Genomic_DNA"/>
</dbReference>
<dbReference type="Pfam" id="PF17109">
    <property type="entry name" value="Goodbye"/>
    <property type="match status" value="1"/>
</dbReference>